<keyword evidence="4" id="KW-1185">Reference proteome</keyword>
<keyword evidence="1" id="KW-0732">Signal</keyword>
<accession>A0ABQ6H5U0</accession>
<dbReference type="SUPFAM" id="SSF56300">
    <property type="entry name" value="Metallo-dependent phosphatases"/>
    <property type="match status" value="1"/>
</dbReference>
<dbReference type="EMBL" id="BSSU01000016">
    <property type="protein sequence ID" value="GLX83523.1"/>
    <property type="molecule type" value="Genomic_DNA"/>
</dbReference>
<comment type="caution">
    <text evidence="3">The sequence shown here is derived from an EMBL/GenBank/DDBJ whole genome shotgun (WGS) entry which is preliminary data.</text>
</comment>
<dbReference type="PANTHER" id="PTHR33987:SF1">
    <property type="entry name" value="CALCINEURIN-LIKE METALLO-PHOSPHOESTERASE SUPERFAMILY PROTEIN"/>
    <property type="match status" value="1"/>
</dbReference>
<dbReference type="CDD" id="cd07389">
    <property type="entry name" value="MPP_PhoD"/>
    <property type="match status" value="1"/>
</dbReference>
<reference evidence="3 4" key="1">
    <citation type="submission" date="2023-03" db="EMBL/GenBank/DDBJ databases">
        <title>Draft genome sequence of Thalassotalea eurytherma JCM 18482T.</title>
        <authorList>
            <person name="Sawabe T."/>
        </authorList>
    </citation>
    <scope>NUCLEOTIDE SEQUENCE [LARGE SCALE GENOMIC DNA]</scope>
    <source>
        <strain evidence="3 4">JCM 18482</strain>
    </source>
</reference>
<dbReference type="InterPro" id="IPR018946">
    <property type="entry name" value="PhoD-like_MPP"/>
</dbReference>
<organism evidence="3 4">
    <name type="scientific">Thalassotalea eurytherma</name>
    <dbReference type="NCBI Taxonomy" id="1144278"/>
    <lineage>
        <taxon>Bacteria</taxon>
        <taxon>Pseudomonadati</taxon>
        <taxon>Pseudomonadota</taxon>
        <taxon>Gammaproteobacteria</taxon>
        <taxon>Alteromonadales</taxon>
        <taxon>Colwelliaceae</taxon>
        <taxon>Thalassotalea</taxon>
    </lineage>
</organism>
<dbReference type="Pfam" id="PF09423">
    <property type="entry name" value="PhoD"/>
    <property type="match status" value="1"/>
</dbReference>
<dbReference type="InterPro" id="IPR038607">
    <property type="entry name" value="PhoD-like_sf"/>
</dbReference>
<feature type="domain" description="PhoD-like phosphatase metallophosphatase" evidence="2">
    <location>
        <begin position="28"/>
        <end position="293"/>
    </location>
</feature>
<dbReference type="InterPro" id="IPR029052">
    <property type="entry name" value="Metallo-depent_PP-like"/>
</dbReference>
<dbReference type="Gene3D" id="3.60.21.70">
    <property type="entry name" value="PhoD-like phosphatase"/>
    <property type="match status" value="1"/>
</dbReference>
<feature type="signal peptide" evidence="1">
    <location>
        <begin position="1"/>
        <end position="18"/>
    </location>
</feature>
<gene>
    <name evidence="3" type="ORF">theurythT_29760</name>
</gene>
<evidence type="ECO:0000313" key="4">
    <source>
        <dbReference type="Proteomes" id="UP001157133"/>
    </source>
</evidence>
<dbReference type="Proteomes" id="UP001157133">
    <property type="component" value="Unassembled WGS sequence"/>
</dbReference>
<proteinExistence type="predicted"/>
<dbReference type="RefSeq" id="WP_284208981.1">
    <property type="nucleotide sequence ID" value="NZ_BSSU01000016.1"/>
</dbReference>
<evidence type="ECO:0000256" key="1">
    <source>
        <dbReference type="SAM" id="SignalP"/>
    </source>
</evidence>
<name>A0ABQ6H5U0_9GAMM</name>
<protein>
    <recommendedName>
        <fullName evidence="2">PhoD-like phosphatase metallophosphatase domain-containing protein</fullName>
    </recommendedName>
</protein>
<dbReference type="PANTHER" id="PTHR33987">
    <property type="entry name" value="CALCINEURIN-LIKE METALLO-PHOSPHOESTERASE SUPERFAMILY PROTEIN"/>
    <property type="match status" value="1"/>
</dbReference>
<sequence length="345" mass="39769">MFKNLALSVLLMSFSLQAAPIEKIYFGSCAKQHKPMPIFDAINADKPDVFVFLGDNIYSSYFDISEMAEQYKKLAHNKGFQQLKSQSDLVAIWDDHDYGKGDGGKEFKHKEQSRQIMLDFWQEPKHSVRYTQEGIYTSYLYGEGAHTIRVILPDLRWNRDSLHRVDDDTRAKERTPKFMGPYLPSPDKSDQLLGEQQWQWLEAELKKPAAIKVIGSGIQLLNKFSGWETWANFPHERKRLLDFITNEKIDGVLFISGDTHFGDVSRITDNTPYPFWEITSSGLSEKWKEVSPNKHRIAKGVNEVNYGFIEVDWQQADPIIEMGLKGKEGNVIHQFQLTLSEISNK</sequence>
<evidence type="ECO:0000313" key="3">
    <source>
        <dbReference type="EMBL" id="GLX83523.1"/>
    </source>
</evidence>
<evidence type="ECO:0000259" key="2">
    <source>
        <dbReference type="Pfam" id="PF09423"/>
    </source>
</evidence>
<feature type="chain" id="PRO_5047441011" description="PhoD-like phosphatase metallophosphatase domain-containing protein" evidence="1">
    <location>
        <begin position="19"/>
        <end position="345"/>
    </location>
</feature>